<comment type="caution">
    <text evidence="1">The sequence shown here is derived from an EMBL/GenBank/DDBJ whole genome shotgun (WGS) entry which is preliminary data.</text>
</comment>
<protein>
    <submittedName>
        <fullName evidence="1">Uncharacterized protein</fullName>
    </submittedName>
</protein>
<organism evidence="1 2">
    <name type="scientific">Microbulbifer epialgicus</name>
    <dbReference type="NCBI Taxonomy" id="393907"/>
    <lineage>
        <taxon>Bacteria</taxon>
        <taxon>Pseudomonadati</taxon>
        <taxon>Pseudomonadota</taxon>
        <taxon>Gammaproteobacteria</taxon>
        <taxon>Cellvibrionales</taxon>
        <taxon>Microbulbiferaceae</taxon>
        <taxon>Microbulbifer</taxon>
    </lineage>
</organism>
<dbReference type="RefSeq" id="WP_371837175.1">
    <property type="nucleotide sequence ID" value="NZ_JBGMEK010000002.1"/>
</dbReference>
<accession>A0ABV4NUN6</accession>
<sequence length="252" mass="29791">MEDNRIWVDKLVLDWNVRSQSSSETSHKDRMRAYELWNHAESILNSNNDELHRVDAISTLKRCLNQRLKFIEYVYGFREISLELSPKGYLELLETFNLVRPLMLKKLMTVRNDIEHNDAEPPSIERCMELLDLSWYFLKSTDGFLAWRQDDFIYYDVDDDGRETQYWINVTVDFDLNHKFNVRGWVPNEIVAIEPFDGAVELFVDSIGKNKDRWPNKSIHGDKLDSDIYFSGILGENSKFKHQVLRDALSIF</sequence>
<proteinExistence type="predicted"/>
<dbReference type="EMBL" id="JBGMEK010000002">
    <property type="protein sequence ID" value="MFA0809554.1"/>
    <property type="molecule type" value="Genomic_DNA"/>
</dbReference>
<evidence type="ECO:0000313" key="2">
    <source>
        <dbReference type="Proteomes" id="UP001569428"/>
    </source>
</evidence>
<reference evidence="1 2" key="1">
    <citation type="submission" date="2024-08" db="EMBL/GenBank/DDBJ databases">
        <authorList>
            <person name="Ishaq N."/>
        </authorList>
    </citation>
    <scope>NUCLEOTIDE SEQUENCE [LARGE SCALE GENOMIC DNA]</scope>
    <source>
        <strain evidence="1 2">DSM 18651</strain>
    </source>
</reference>
<dbReference type="Proteomes" id="UP001569428">
    <property type="component" value="Unassembled WGS sequence"/>
</dbReference>
<name>A0ABV4NUN6_9GAMM</name>
<gene>
    <name evidence="1" type="ORF">ACCI49_01360</name>
</gene>
<evidence type="ECO:0000313" key="1">
    <source>
        <dbReference type="EMBL" id="MFA0809554.1"/>
    </source>
</evidence>
<keyword evidence="2" id="KW-1185">Reference proteome</keyword>